<protein>
    <recommendedName>
        <fullName evidence="1">DC-UbP/UBTD2 N-terminal domain-containing protein</fullName>
    </recommendedName>
</protein>
<organism evidence="2">
    <name type="scientific">Prasinoderma singulare</name>
    <dbReference type="NCBI Taxonomy" id="676789"/>
    <lineage>
        <taxon>Eukaryota</taxon>
        <taxon>Viridiplantae</taxon>
        <taxon>Prasinodermophyta</taxon>
        <taxon>Prasinodermophyceae</taxon>
        <taxon>Prasinodermales</taxon>
        <taxon>Prasinodermaceae</taxon>
        <taxon>Prasinoderma</taxon>
    </lineage>
</organism>
<dbReference type="InterPro" id="IPR039869">
    <property type="entry name" value="UBTD1/2"/>
</dbReference>
<dbReference type="PANTHER" id="PTHR13609">
    <property type="entry name" value="UBIQUITIN DOMAIN CONTAINING 1 PROTEIN-RELATED"/>
    <property type="match status" value="1"/>
</dbReference>
<dbReference type="Pfam" id="PF16455">
    <property type="entry name" value="UBD"/>
    <property type="match status" value="1"/>
</dbReference>
<dbReference type="EMBL" id="HBHY01006916">
    <property type="protein sequence ID" value="CAE0133431.1"/>
    <property type="molecule type" value="Transcribed_RNA"/>
</dbReference>
<dbReference type="InterPro" id="IPR038169">
    <property type="entry name" value="DC-UbP/UBTD2_N_sf"/>
</dbReference>
<dbReference type="Gene3D" id="1.20.225.20">
    <property type="entry name" value="Ub domain-containing protein, DC-UbP/UBTD2, N-terminal domain"/>
    <property type="match status" value="1"/>
</dbReference>
<evidence type="ECO:0000313" key="2">
    <source>
        <dbReference type="EMBL" id="CAE0133431.1"/>
    </source>
</evidence>
<feature type="domain" description="DC-UbP/UBTD2 N-terminal" evidence="1">
    <location>
        <begin position="65"/>
        <end position="148"/>
    </location>
</feature>
<sequence length="149" mass="16321">MGCIFSAPFAREDAYIYSESRRALERPGARDDGEASPLGALDLSRPCWRAGGAEDARVAACRRPSRLRALRDEFWETQPAYGGAPDMWAALRSAAEAAREGDEGLAQAIVGAAGIRAGRKGLKQCWDERGELYQLPDYVLADPIDLQRH</sequence>
<reference evidence="2" key="1">
    <citation type="submission" date="2021-01" db="EMBL/GenBank/DDBJ databases">
        <authorList>
            <person name="Corre E."/>
            <person name="Pelletier E."/>
            <person name="Niang G."/>
            <person name="Scheremetjew M."/>
            <person name="Finn R."/>
            <person name="Kale V."/>
            <person name="Holt S."/>
            <person name="Cochrane G."/>
            <person name="Meng A."/>
            <person name="Brown T."/>
            <person name="Cohen L."/>
        </authorList>
    </citation>
    <scope>NUCLEOTIDE SEQUENCE</scope>
    <source>
        <strain evidence="2">RCC927</strain>
    </source>
</reference>
<gene>
    <name evidence="2" type="ORF">PSIN1315_LOCUS4453</name>
</gene>
<evidence type="ECO:0000259" key="1">
    <source>
        <dbReference type="Pfam" id="PF16455"/>
    </source>
</evidence>
<dbReference type="AlphaFoldDB" id="A0A7S3F966"/>
<proteinExistence type="predicted"/>
<name>A0A7S3F966_9VIRI</name>
<dbReference type="InterPro" id="IPR032752">
    <property type="entry name" value="DC-UbP/UBTD2_N"/>
</dbReference>
<accession>A0A7S3F966</accession>